<gene>
    <name evidence="1" type="ORF">SAMN05444170_5404</name>
</gene>
<accession>A0A1M7UJB3</accession>
<protein>
    <submittedName>
        <fullName evidence="1">Uncharacterized protein</fullName>
    </submittedName>
</protein>
<dbReference type="AlphaFoldDB" id="A0A1M7UJB3"/>
<reference evidence="2" key="1">
    <citation type="submission" date="2016-11" db="EMBL/GenBank/DDBJ databases">
        <authorList>
            <person name="Varghese N."/>
            <person name="Submissions S."/>
        </authorList>
    </citation>
    <scope>NUCLEOTIDE SEQUENCE [LARGE SCALE GENOMIC DNA]</scope>
    <source>
        <strain evidence="2">GAS401</strain>
    </source>
</reference>
<proteinExistence type="predicted"/>
<sequence>MRRWDTKGNHVIGKQYFVRQAAILFGIAKATSDPKMSAALMDKAADVKSKVDELGVARDLSPKAPDIEPSTT</sequence>
<organism evidence="1 2">
    <name type="scientific">Bradyrhizobium erythrophlei</name>
    <dbReference type="NCBI Taxonomy" id="1437360"/>
    <lineage>
        <taxon>Bacteria</taxon>
        <taxon>Pseudomonadati</taxon>
        <taxon>Pseudomonadota</taxon>
        <taxon>Alphaproteobacteria</taxon>
        <taxon>Hyphomicrobiales</taxon>
        <taxon>Nitrobacteraceae</taxon>
        <taxon>Bradyrhizobium</taxon>
    </lineage>
</organism>
<evidence type="ECO:0000313" key="1">
    <source>
        <dbReference type="EMBL" id="SHN83113.1"/>
    </source>
</evidence>
<keyword evidence="2" id="KW-1185">Reference proteome</keyword>
<dbReference type="Proteomes" id="UP000184096">
    <property type="component" value="Chromosome I"/>
</dbReference>
<dbReference type="OrthoDB" id="8254971at2"/>
<name>A0A1M7UJB3_9BRAD</name>
<evidence type="ECO:0000313" key="2">
    <source>
        <dbReference type="Proteomes" id="UP000184096"/>
    </source>
</evidence>
<dbReference type="EMBL" id="LT670849">
    <property type="protein sequence ID" value="SHN83113.1"/>
    <property type="molecule type" value="Genomic_DNA"/>
</dbReference>